<keyword evidence="3" id="KW-1185">Reference proteome</keyword>
<accession>A0ABD6DQV4</accession>
<dbReference type="Pfam" id="PF01575">
    <property type="entry name" value="MaoC_dehydratas"/>
    <property type="match status" value="1"/>
</dbReference>
<organism evidence="2 3">
    <name type="scientific">Haloarchaeobius litoreus</name>
    <dbReference type="NCBI Taxonomy" id="755306"/>
    <lineage>
        <taxon>Archaea</taxon>
        <taxon>Methanobacteriati</taxon>
        <taxon>Methanobacteriota</taxon>
        <taxon>Stenosarchaea group</taxon>
        <taxon>Halobacteria</taxon>
        <taxon>Halobacteriales</taxon>
        <taxon>Halorubellaceae</taxon>
        <taxon>Haloarchaeobius</taxon>
    </lineage>
</organism>
<evidence type="ECO:0000313" key="2">
    <source>
        <dbReference type="EMBL" id="MFD1647853.1"/>
    </source>
</evidence>
<evidence type="ECO:0000313" key="3">
    <source>
        <dbReference type="Proteomes" id="UP001597034"/>
    </source>
</evidence>
<dbReference type="EMBL" id="JBHUDO010000004">
    <property type="protein sequence ID" value="MFD1647853.1"/>
    <property type="molecule type" value="Genomic_DNA"/>
</dbReference>
<name>A0ABD6DQV4_9EURY</name>
<dbReference type="InterPro" id="IPR052342">
    <property type="entry name" value="MCH/BMMD"/>
</dbReference>
<sequence>MARYFEDLSAGEVGTLGTYRMTEAEIVEFASRYDPLPIHTDESVAEASEHGGLIASGFHTFSAVNSVVTVEFKRDLAVVAGLGIDDLRWHAPVRPGDELTVELSIPELRRSETDPDRGIYRLSVSGHDTDGGEVISYVDSGLVRVRGDGG</sequence>
<comment type="caution">
    <text evidence="2">The sequence shown here is derived from an EMBL/GenBank/DDBJ whole genome shotgun (WGS) entry which is preliminary data.</text>
</comment>
<dbReference type="Proteomes" id="UP001597034">
    <property type="component" value="Unassembled WGS sequence"/>
</dbReference>
<dbReference type="PANTHER" id="PTHR43664">
    <property type="entry name" value="MONOAMINE OXIDASE-RELATED"/>
    <property type="match status" value="1"/>
</dbReference>
<feature type="domain" description="MaoC-like" evidence="1">
    <location>
        <begin position="18"/>
        <end position="107"/>
    </location>
</feature>
<dbReference type="AlphaFoldDB" id="A0ABD6DQV4"/>
<dbReference type="InterPro" id="IPR029069">
    <property type="entry name" value="HotDog_dom_sf"/>
</dbReference>
<dbReference type="SUPFAM" id="SSF54637">
    <property type="entry name" value="Thioesterase/thiol ester dehydrase-isomerase"/>
    <property type="match status" value="1"/>
</dbReference>
<evidence type="ECO:0000259" key="1">
    <source>
        <dbReference type="Pfam" id="PF01575"/>
    </source>
</evidence>
<dbReference type="Gene3D" id="3.10.129.10">
    <property type="entry name" value="Hotdog Thioesterase"/>
    <property type="match status" value="1"/>
</dbReference>
<protein>
    <submittedName>
        <fullName evidence="2">MaoC/PaaZ C-terminal domain-containing protein</fullName>
    </submittedName>
</protein>
<dbReference type="RefSeq" id="WP_256401669.1">
    <property type="nucleotide sequence ID" value="NZ_JANHJR010000004.1"/>
</dbReference>
<reference evidence="2 3" key="1">
    <citation type="journal article" date="2019" name="Int. J. Syst. Evol. Microbiol.">
        <title>The Global Catalogue of Microorganisms (GCM) 10K type strain sequencing project: providing services to taxonomists for standard genome sequencing and annotation.</title>
        <authorList>
            <consortium name="The Broad Institute Genomics Platform"/>
            <consortium name="The Broad Institute Genome Sequencing Center for Infectious Disease"/>
            <person name="Wu L."/>
            <person name="Ma J."/>
        </authorList>
    </citation>
    <scope>NUCLEOTIDE SEQUENCE [LARGE SCALE GENOMIC DNA]</scope>
    <source>
        <strain evidence="2 3">CGMCC 1.10390</strain>
    </source>
</reference>
<dbReference type="InterPro" id="IPR002539">
    <property type="entry name" value="MaoC-like_dom"/>
</dbReference>
<gene>
    <name evidence="2" type="ORF">ACFSBL_19340</name>
</gene>
<proteinExistence type="predicted"/>
<dbReference type="PANTHER" id="PTHR43664:SF1">
    <property type="entry name" value="BETA-METHYLMALYL-COA DEHYDRATASE"/>
    <property type="match status" value="1"/>
</dbReference>